<feature type="signal peptide" evidence="1">
    <location>
        <begin position="1"/>
        <end position="21"/>
    </location>
</feature>
<name>A0ABW8D7M1_9GAMM</name>
<comment type="caution">
    <text evidence="2">The sequence shown here is derived from an EMBL/GenBank/DDBJ whole genome shotgun (WGS) entry which is preliminary data.</text>
</comment>
<dbReference type="RefSeq" id="WP_400187004.1">
    <property type="nucleotide sequence ID" value="NZ_JBGORX010000001.1"/>
</dbReference>
<proteinExistence type="predicted"/>
<gene>
    <name evidence="2" type="ORF">ACD661_06430</name>
</gene>
<feature type="chain" id="PRO_5046481277" evidence="1">
    <location>
        <begin position="22"/>
        <end position="125"/>
    </location>
</feature>
<organism evidence="2 3">
    <name type="scientific">Legionella lytica</name>
    <dbReference type="NCBI Taxonomy" id="96232"/>
    <lineage>
        <taxon>Bacteria</taxon>
        <taxon>Pseudomonadati</taxon>
        <taxon>Pseudomonadota</taxon>
        <taxon>Gammaproteobacteria</taxon>
        <taxon>Legionellales</taxon>
        <taxon>Legionellaceae</taxon>
        <taxon>Legionella</taxon>
    </lineage>
</organism>
<dbReference type="InterPro" id="IPR022231">
    <property type="entry name" value="DUF3757"/>
</dbReference>
<evidence type="ECO:0000313" key="3">
    <source>
        <dbReference type="Proteomes" id="UP001615550"/>
    </source>
</evidence>
<keyword evidence="3" id="KW-1185">Reference proteome</keyword>
<accession>A0ABW8D7M1</accession>
<keyword evidence="1" id="KW-0732">Signal</keyword>
<dbReference type="EMBL" id="JBGORX010000001">
    <property type="protein sequence ID" value="MFJ1268187.1"/>
    <property type="molecule type" value="Genomic_DNA"/>
</dbReference>
<evidence type="ECO:0000313" key="2">
    <source>
        <dbReference type="EMBL" id="MFJ1268187.1"/>
    </source>
</evidence>
<evidence type="ECO:0000256" key="1">
    <source>
        <dbReference type="SAM" id="SignalP"/>
    </source>
</evidence>
<reference evidence="2 3" key="1">
    <citation type="submission" date="2024-08" db="EMBL/GenBank/DDBJ databases">
        <title>Draft Genome Sequence of Legionella lytica strain DSB2004, Isolated From a Fire Sprinkler System.</title>
        <authorList>
            <person name="Everhart A.D."/>
            <person name="Kidane D.T."/>
            <person name="Farone A.L."/>
            <person name="Farone M.B."/>
        </authorList>
    </citation>
    <scope>NUCLEOTIDE SEQUENCE [LARGE SCALE GENOMIC DNA]</scope>
    <source>
        <strain evidence="2 3">DSB2004</strain>
    </source>
</reference>
<protein>
    <submittedName>
        <fullName evidence="2">DUF3757 domain-containing protein</fullName>
    </submittedName>
</protein>
<dbReference type="Pfam" id="PF12582">
    <property type="entry name" value="DUF3757"/>
    <property type="match status" value="1"/>
</dbReference>
<dbReference type="Proteomes" id="UP001615550">
    <property type="component" value="Unassembled WGS sequence"/>
</dbReference>
<sequence length="125" mass="13816">MKSNYLFAGLALIMWSSIGSAMTCPDPETSSLQWGEPPAPWVVNPYSQHPPQGEAGTRFVRANILVAQYGQGVVCTYRNSLGDYSIWLQALTKIPAPVDYSWIRTLGGYVCTQAVDECNFFVAEF</sequence>